<dbReference type="RefSeq" id="WP_179814806.1">
    <property type="nucleotide sequence ID" value="NZ_JACBZD010000001.1"/>
</dbReference>
<gene>
    <name evidence="1" type="ORF">FHU37_003128</name>
</gene>
<organism evidence="1 2">
    <name type="scientific">Allostreptomyces psammosilenae</name>
    <dbReference type="NCBI Taxonomy" id="1892865"/>
    <lineage>
        <taxon>Bacteria</taxon>
        <taxon>Bacillati</taxon>
        <taxon>Actinomycetota</taxon>
        <taxon>Actinomycetes</taxon>
        <taxon>Kitasatosporales</taxon>
        <taxon>Streptomycetaceae</taxon>
        <taxon>Allostreptomyces</taxon>
    </lineage>
</organism>
<protein>
    <submittedName>
        <fullName evidence="1">Uncharacterized protein</fullName>
    </submittedName>
</protein>
<sequence length="64" mass="6728">MPPPPPPPTIPRALTVQVRTGRACVHCREAVAAATVPFAVHDMFGNRWKVRCCAGCAAAGELSS</sequence>
<evidence type="ECO:0000313" key="1">
    <source>
        <dbReference type="EMBL" id="NYI06185.1"/>
    </source>
</evidence>
<evidence type="ECO:0000313" key="2">
    <source>
        <dbReference type="Proteomes" id="UP000567795"/>
    </source>
</evidence>
<dbReference type="EMBL" id="JACBZD010000001">
    <property type="protein sequence ID" value="NYI06185.1"/>
    <property type="molecule type" value="Genomic_DNA"/>
</dbReference>
<reference evidence="1 2" key="1">
    <citation type="submission" date="2020-07" db="EMBL/GenBank/DDBJ databases">
        <title>Sequencing the genomes of 1000 actinobacteria strains.</title>
        <authorList>
            <person name="Klenk H.-P."/>
        </authorList>
    </citation>
    <scope>NUCLEOTIDE SEQUENCE [LARGE SCALE GENOMIC DNA]</scope>
    <source>
        <strain evidence="1 2">DSM 42178</strain>
    </source>
</reference>
<accession>A0A852ZW56</accession>
<name>A0A852ZW56_9ACTN</name>
<proteinExistence type="predicted"/>
<dbReference type="Proteomes" id="UP000567795">
    <property type="component" value="Unassembled WGS sequence"/>
</dbReference>
<keyword evidence="2" id="KW-1185">Reference proteome</keyword>
<dbReference type="AlphaFoldDB" id="A0A852ZW56"/>
<comment type="caution">
    <text evidence="1">The sequence shown here is derived from an EMBL/GenBank/DDBJ whole genome shotgun (WGS) entry which is preliminary data.</text>
</comment>